<comment type="caution">
    <text evidence="2">The sequence shown here is derived from an EMBL/GenBank/DDBJ whole genome shotgun (WGS) entry which is preliminary data.</text>
</comment>
<protein>
    <submittedName>
        <fullName evidence="2">Uncharacterized protein</fullName>
    </submittedName>
</protein>
<evidence type="ECO:0000313" key="2">
    <source>
        <dbReference type="EMBL" id="KAH7129152.1"/>
    </source>
</evidence>
<sequence>MSKIIEDVKSGLKGIRGTGDVLRGEAMEAADQAFEKNPQHPAVQESHTENRAVYEKGKQDMRGADNMIARHEWKHKAADEAGRREAAAHGAAPSTTQPIPTSDHGSDAMGTGAYVPNQTAGQSDTTRIGKPLVQEPGAQVPGRQL</sequence>
<name>A0A9P9IQB1_9HYPO</name>
<reference evidence="2" key="1">
    <citation type="journal article" date="2021" name="Nat. Commun.">
        <title>Genetic determinants of endophytism in the Arabidopsis root mycobiome.</title>
        <authorList>
            <person name="Mesny F."/>
            <person name="Miyauchi S."/>
            <person name="Thiergart T."/>
            <person name="Pickel B."/>
            <person name="Atanasova L."/>
            <person name="Karlsson M."/>
            <person name="Huettel B."/>
            <person name="Barry K.W."/>
            <person name="Haridas S."/>
            <person name="Chen C."/>
            <person name="Bauer D."/>
            <person name="Andreopoulos W."/>
            <person name="Pangilinan J."/>
            <person name="LaButti K."/>
            <person name="Riley R."/>
            <person name="Lipzen A."/>
            <person name="Clum A."/>
            <person name="Drula E."/>
            <person name="Henrissat B."/>
            <person name="Kohler A."/>
            <person name="Grigoriev I.V."/>
            <person name="Martin F.M."/>
            <person name="Hacquard S."/>
        </authorList>
    </citation>
    <scope>NUCLEOTIDE SEQUENCE</scope>
    <source>
        <strain evidence="2">MPI-CAGE-AT-0147</strain>
    </source>
</reference>
<gene>
    <name evidence="2" type="ORF">EDB81DRAFT_808783</name>
</gene>
<dbReference type="Proteomes" id="UP000738349">
    <property type="component" value="Unassembled WGS sequence"/>
</dbReference>
<feature type="region of interest" description="Disordered" evidence="1">
    <location>
        <begin position="76"/>
        <end position="145"/>
    </location>
</feature>
<feature type="compositionally biased region" description="Basic and acidic residues" evidence="1">
    <location>
        <begin position="46"/>
        <end position="62"/>
    </location>
</feature>
<organism evidence="2 3">
    <name type="scientific">Dactylonectria macrodidyma</name>
    <dbReference type="NCBI Taxonomy" id="307937"/>
    <lineage>
        <taxon>Eukaryota</taxon>
        <taxon>Fungi</taxon>
        <taxon>Dikarya</taxon>
        <taxon>Ascomycota</taxon>
        <taxon>Pezizomycotina</taxon>
        <taxon>Sordariomycetes</taxon>
        <taxon>Hypocreomycetidae</taxon>
        <taxon>Hypocreales</taxon>
        <taxon>Nectriaceae</taxon>
        <taxon>Dactylonectria</taxon>
    </lineage>
</organism>
<accession>A0A9P9IQB1</accession>
<feature type="compositionally biased region" description="Polar residues" evidence="1">
    <location>
        <begin position="116"/>
        <end position="126"/>
    </location>
</feature>
<dbReference type="AlphaFoldDB" id="A0A9P9IQB1"/>
<dbReference type="EMBL" id="JAGMUV010000018">
    <property type="protein sequence ID" value="KAH7129152.1"/>
    <property type="molecule type" value="Genomic_DNA"/>
</dbReference>
<evidence type="ECO:0000256" key="1">
    <source>
        <dbReference type="SAM" id="MobiDB-lite"/>
    </source>
</evidence>
<dbReference type="OrthoDB" id="4779541at2759"/>
<proteinExistence type="predicted"/>
<feature type="region of interest" description="Disordered" evidence="1">
    <location>
        <begin position="29"/>
        <end position="62"/>
    </location>
</feature>
<keyword evidence="3" id="KW-1185">Reference proteome</keyword>
<evidence type="ECO:0000313" key="3">
    <source>
        <dbReference type="Proteomes" id="UP000738349"/>
    </source>
</evidence>
<feature type="compositionally biased region" description="Basic and acidic residues" evidence="1">
    <location>
        <begin position="76"/>
        <end position="87"/>
    </location>
</feature>